<reference evidence="8" key="1">
    <citation type="submission" date="2016-10" db="EMBL/GenBank/DDBJ databases">
        <authorList>
            <person name="Varghese N."/>
            <person name="Submissions S."/>
        </authorList>
    </citation>
    <scope>NUCLEOTIDE SEQUENCE [LARGE SCALE GENOMIC DNA]</scope>
    <source>
        <strain evidence="8">SP</strain>
    </source>
</reference>
<dbReference type="STRING" id="1503961.SAMN05421736_101285"/>
<evidence type="ECO:0000313" key="7">
    <source>
        <dbReference type="EMBL" id="SDY06767.1"/>
    </source>
</evidence>
<dbReference type="AlphaFoldDB" id="A0A1H3GUH2"/>
<feature type="transmembrane region" description="Helical" evidence="6">
    <location>
        <begin position="278"/>
        <end position="304"/>
    </location>
</feature>
<name>A0A1H3GUH2_9BACI</name>
<dbReference type="PANTHER" id="PTHR21716:SF68">
    <property type="entry name" value="TRANSPORT PROTEIN YTVI-RELATED"/>
    <property type="match status" value="1"/>
</dbReference>
<feature type="transmembrane region" description="Helical" evidence="6">
    <location>
        <begin position="12"/>
        <end position="30"/>
    </location>
</feature>
<dbReference type="PANTHER" id="PTHR21716">
    <property type="entry name" value="TRANSMEMBRANE PROTEIN"/>
    <property type="match status" value="1"/>
</dbReference>
<proteinExistence type="inferred from homology"/>
<evidence type="ECO:0000256" key="6">
    <source>
        <dbReference type="SAM" id="Phobius"/>
    </source>
</evidence>
<accession>A0A1H3GUH2</accession>
<dbReference type="EMBL" id="FNPI01000001">
    <property type="protein sequence ID" value="SDY06767.1"/>
    <property type="molecule type" value="Genomic_DNA"/>
</dbReference>
<feature type="transmembrane region" description="Helical" evidence="6">
    <location>
        <begin position="164"/>
        <end position="189"/>
    </location>
</feature>
<keyword evidence="8" id="KW-1185">Reference proteome</keyword>
<gene>
    <name evidence="7" type="ORF">SAMN05421736_101285</name>
</gene>
<sequence length="376" mass="42678">MTKTQAWAIVRFFSVVILLILAFWLFGWLFKATYPFWIATFLVWMFLPLIRLLRRRLRFPNGFAVLFTLLIGISTLIAAFVGLIYLIAFGIRRVSHYVPLWIETASVQVQQFFNDSVLPLWRHYSGFVDSLTPEQQSTLQEGITQLGSHLASMFADMGQALADALTHMIMLVPPIFIGFLFVFLAFYFIGKDWDQLLLKTKEKIPASLLKKMLEIRKMFQYRVFGFLRAQVIMMAIASMIVLIGLLILRIDQAFTIAAIVGIAEILPYFGSGTILIPWILYSFITGNISLGIGLAIVYGVTVLIRQSIEPKVLSSSMNLNTLSVLFSLFVGWQLFGIIGVFLGPFILVIFVIFTDVGITSEVTQFIRHGWKKEEEG</sequence>
<feature type="transmembrane region" description="Helical" evidence="6">
    <location>
        <begin position="324"/>
        <end position="353"/>
    </location>
</feature>
<feature type="transmembrane region" description="Helical" evidence="6">
    <location>
        <begin position="253"/>
        <end position="271"/>
    </location>
</feature>
<protein>
    <submittedName>
        <fullName evidence="7">Sporulation integral membrane protein YtvI</fullName>
    </submittedName>
</protein>
<dbReference type="NCBIfam" id="TIGR02872">
    <property type="entry name" value="spore_ytvI"/>
    <property type="match status" value="1"/>
</dbReference>
<evidence type="ECO:0000256" key="2">
    <source>
        <dbReference type="ARBA" id="ARBA00009773"/>
    </source>
</evidence>
<dbReference type="InterPro" id="IPR014227">
    <property type="entry name" value="YtvI-like"/>
</dbReference>
<dbReference type="Proteomes" id="UP000198935">
    <property type="component" value="Unassembled WGS sequence"/>
</dbReference>
<evidence type="ECO:0000256" key="4">
    <source>
        <dbReference type="ARBA" id="ARBA00022989"/>
    </source>
</evidence>
<dbReference type="GO" id="GO:0016020">
    <property type="term" value="C:membrane"/>
    <property type="evidence" value="ECO:0007669"/>
    <property type="project" value="UniProtKB-SubCell"/>
</dbReference>
<keyword evidence="4 6" id="KW-1133">Transmembrane helix</keyword>
<keyword evidence="3 6" id="KW-0812">Transmembrane</keyword>
<comment type="similarity">
    <text evidence="2">Belongs to the autoinducer-2 exporter (AI-2E) (TC 2.A.86) family.</text>
</comment>
<comment type="subcellular location">
    <subcellularLocation>
        <location evidence="1">Membrane</location>
        <topology evidence="1">Multi-pass membrane protein</topology>
    </subcellularLocation>
</comment>
<dbReference type="OrthoDB" id="9774361at2"/>
<evidence type="ECO:0000256" key="1">
    <source>
        <dbReference type="ARBA" id="ARBA00004141"/>
    </source>
</evidence>
<feature type="transmembrane region" description="Helical" evidence="6">
    <location>
        <begin position="226"/>
        <end position="247"/>
    </location>
</feature>
<dbReference type="Pfam" id="PF01594">
    <property type="entry name" value="AI-2E_transport"/>
    <property type="match status" value="1"/>
</dbReference>
<evidence type="ECO:0000313" key="8">
    <source>
        <dbReference type="Proteomes" id="UP000198935"/>
    </source>
</evidence>
<dbReference type="InterPro" id="IPR002549">
    <property type="entry name" value="AI-2E-like"/>
</dbReference>
<evidence type="ECO:0000256" key="5">
    <source>
        <dbReference type="ARBA" id="ARBA00023136"/>
    </source>
</evidence>
<feature type="transmembrane region" description="Helical" evidence="6">
    <location>
        <begin position="65"/>
        <end position="91"/>
    </location>
</feature>
<organism evidence="7 8">
    <name type="scientific">Evansella caseinilytica</name>
    <dbReference type="NCBI Taxonomy" id="1503961"/>
    <lineage>
        <taxon>Bacteria</taxon>
        <taxon>Bacillati</taxon>
        <taxon>Bacillota</taxon>
        <taxon>Bacilli</taxon>
        <taxon>Bacillales</taxon>
        <taxon>Bacillaceae</taxon>
        <taxon>Evansella</taxon>
    </lineage>
</organism>
<evidence type="ECO:0000256" key="3">
    <source>
        <dbReference type="ARBA" id="ARBA00022692"/>
    </source>
</evidence>
<dbReference type="GO" id="GO:0055085">
    <property type="term" value="P:transmembrane transport"/>
    <property type="evidence" value="ECO:0007669"/>
    <property type="project" value="TreeGrafter"/>
</dbReference>
<keyword evidence="5 6" id="KW-0472">Membrane</keyword>
<feature type="transmembrane region" description="Helical" evidence="6">
    <location>
        <begin position="36"/>
        <end position="53"/>
    </location>
</feature>